<evidence type="ECO:0000256" key="2">
    <source>
        <dbReference type="ARBA" id="ARBA00022737"/>
    </source>
</evidence>
<dbReference type="EMBL" id="FQUT01000004">
    <property type="protein sequence ID" value="SHF47710.1"/>
    <property type="molecule type" value="Genomic_DNA"/>
</dbReference>
<evidence type="ECO:0000313" key="4">
    <source>
        <dbReference type="Proteomes" id="UP000184518"/>
    </source>
</evidence>
<keyword evidence="4" id="KW-1185">Reference proteome</keyword>
<name>A0A1M5BZ70_9FLAO</name>
<sequence>MKEDYPINLPPVTDEETKKIEEILRLNPGEDYKESTLYLKDVTIDDFSKFLPYLGKVIKVNLTNCSISSFAELLKLEYCSVFYLDNVTFGNSDSTTIRAFPYQIRLSNMSFDAKWLSGLHLPSSSKGFKHLFINNCHVDNIQELSNIKGLYSLHIDKITFTHHPGKIKEQSIRMIHIFNTEFEDISFIPFKKSVEDIDFENCKIGSFEGISKFKKLEKIEIDTNTIVEDTKELENPFNTEIICHFVQAEKPFSLKNVLGLKNYIHQFNFTNFKEKTIDSLGKFEKVNKLSFEKSKFYVDAFLPIAKQIEKIDIRNSAIKKHIYFTHFSNLTNFDFSCTQDDMVDSRDFLKLLPLKKQLKELEFHESRDKSANYPIEKFTALESLKIGWKISLQTVESILTLKKLKRLELWIGKTKEIIDIRNLKNLEFLRIHSGSDFRCMGFEHLKRLKSLEISSDRKCNINKLPKMKSLKRLSFYSHEDCAVKGLSQFPNLEFLKLEHIQKLQLKTLKKLKVLDLRNSNTKDLSSIETLPSLEKLDLSCIQNNIDLTGISKFPNLKWLTLLESYEINDISALEPLKKLERLDLYQTKVTDVRVLNTLPNLKEVNLAVENYELNLESQLDRPEIGIFCGLPSVNLWIWEKDEFGI</sequence>
<dbReference type="AlphaFoldDB" id="A0A1M5BZ70"/>
<keyword evidence="2" id="KW-0677">Repeat</keyword>
<gene>
    <name evidence="3" type="ORF">SAMN05443633_104342</name>
</gene>
<dbReference type="Proteomes" id="UP000184518">
    <property type="component" value="Unassembled WGS sequence"/>
</dbReference>
<dbReference type="PANTHER" id="PTHR46652">
    <property type="entry name" value="LEUCINE-RICH REPEAT AND IQ DOMAIN-CONTAINING PROTEIN 1-RELATED"/>
    <property type="match status" value="1"/>
</dbReference>
<protein>
    <recommendedName>
        <fullName evidence="5">Leucine-rich repeat (LRR) protein</fullName>
    </recommendedName>
</protein>
<dbReference type="InterPro" id="IPR050836">
    <property type="entry name" value="SDS22/Internalin_LRR"/>
</dbReference>
<dbReference type="Gene3D" id="3.80.10.10">
    <property type="entry name" value="Ribonuclease Inhibitor"/>
    <property type="match status" value="3"/>
</dbReference>
<dbReference type="STRING" id="1416778.SAMN05443633_104342"/>
<evidence type="ECO:0008006" key="5">
    <source>
        <dbReference type="Google" id="ProtNLM"/>
    </source>
</evidence>
<dbReference type="OrthoDB" id="1220525at2"/>
<dbReference type="SUPFAM" id="SSF52058">
    <property type="entry name" value="L domain-like"/>
    <property type="match status" value="2"/>
</dbReference>
<proteinExistence type="predicted"/>
<evidence type="ECO:0000313" key="3">
    <source>
        <dbReference type="EMBL" id="SHF47710.1"/>
    </source>
</evidence>
<organism evidence="3 4">
    <name type="scientific">Chryseobacterium arachidis</name>
    <dbReference type="NCBI Taxonomy" id="1416778"/>
    <lineage>
        <taxon>Bacteria</taxon>
        <taxon>Pseudomonadati</taxon>
        <taxon>Bacteroidota</taxon>
        <taxon>Flavobacteriia</taxon>
        <taxon>Flavobacteriales</taxon>
        <taxon>Weeksellaceae</taxon>
        <taxon>Chryseobacterium group</taxon>
        <taxon>Chryseobacterium</taxon>
    </lineage>
</organism>
<evidence type="ECO:0000256" key="1">
    <source>
        <dbReference type="ARBA" id="ARBA00022614"/>
    </source>
</evidence>
<keyword evidence="1" id="KW-0433">Leucine-rich repeat</keyword>
<accession>A0A1M5BZ70</accession>
<dbReference type="InterPro" id="IPR032675">
    <property type="entry name" value="LRR_dom_sf"/>
</dbReference>
<reference evidence="4" key="1">
    <citation type="submission" date="2016-11" db="EMBL/GenBank/DDBJ databases">
        <authorList>
            <person name="Varghese N."/>
            <person name="Submissions S."/>
        </authorList>
    </citation>
    <scope>NUCLEOTIDE SEQUENCE [LARGE SCALE GENOMIC DNA]</scope>
    <source>
        <strain evidence="4">DSM 27619</strain>
    </source>
</reference>
<dbReference type="PANTHER" id="PTHR46652:SF3">
    <property type="entry name" value="LEUCINE-RICH REPEAT-CONTAINING PROTEIN 9"/>
    <property type="match status" value="1"/>
</dbReference>
<dbReference type="RefSeq" id="WP_072956733.1">
    <property type="nucleotide sequence ID" value="NZ_FQUT01000004.1"/>
</dbReference>